<proteinExistence type="predicted"/>
<evidence type="ECO:0000313" key="1">
    <source>
        <dbReference type="EMBL" id="KAL0467657.1"/>
    </source>
</evidence>
<accession>A0ABR3D4U4</accession>
<sequence>MQAHRLTNCWLIRPIAQSVEPVRITVVHFAHSHLDIVRRSPDPETWRLACLRSGGRQLDVVV</sequence>
<evidence type="ECO:0008006" key="3">
    <source>
        <dbReference type="Google" id="ProtNLM"/>
    </source>
</evidence>
<dbReference type="EMBL" id="JAVLET010000009">
    <property type="protein sequence ID" value="KAL0467657.1"/>
    <property type="molecule type" value="Genomic_DNA"/>
</dbReference>
<comment type="caution">
    <text evidence="1">The sequence shown here is derived from an EMBL/GenBank/DDBJ whole genome shotgun (WGS) entry which is preliminary data.</text>
</comment>
<reference evidence="1 2" key="1">
    <citation type="submission" date="2023-09" db="EMBL/GenBank/DDBJ databases">
        <title>Multi-omics analysis of a traditional fermented food reveals byproduct-associated fungal strains for waste-to-food upcycling.</title>
        <authorList>
            <consortium name="Lawrence Berkeley National Laboratory"/>
            <person name="Rekdal V.M."/>
            <person name="Villalobos-Escobedo J.M."/>
            <person name="Rodriguez-Valeron N."/>
            <person name="Garcia M.O."/>
            <person name="Vasquez D.P."/>
            <person name="Damayanti I."/>
            <person name="Sorensen P.M."/>
            <person name="Baidoo E.E."/>
            <person name="De Carvalho A.C."/>
            <person name="Riley R."/>
            <person name="Lipzen A."/>
            <person name="He G."/>
            <person name="Yan M."/>
            <person name="Haridas S."/>
            <person name="Daum C."/>
            <person name="Yoshinaga Y."/>
            <person name="Ng V."/>
            <person name="Grigoriev I.V."/>
            <person name="Munk R."/>
            <person name="Nuraida L."/>
            <person name="Wijaya C.H."/>
            <person name="Morales P.-C."/>
            <person name="Keasling J.D."/>
        </authorList>
    </citation>
    <scope>NUCLEOTIDE SEQUENCE [LARGE SCALE GENOMIC DNA]</scope>
    <source>
        <strain evidence="1 2">FGSC 2613</strain>
    </source>
</reference>
<dbReference type="Proteomes" id="UP001451303">
    <property type="component" value="Unassembled WGS sequence"/>
</dbReference>
<name>A0ABR3D4U4_NEUIN</name>
<keyword evidence="2" id="KW-1185">Reference proteome</keyword>
<protein>
    <recommendedName>
        <fullName evidence="3">Metallophosphoesterase</fullName>
    </recommendedName>
</protein>
<gene>
    <name evidence="1" type="ORF">QR685DRAFT_532996</name>
</gene>
<organism evidence="1 2">
    <name type="scientific">Neurospora intermedia</name>
    <dbReference type="NCBI Taxonomy" id="5142"/>
    <lineage>
        <taxon>Eukaryota</taxon>
        <taxon>Fungi</taxon>
        <taxon>Dikarya</taxon>
        <taxon>Ascomycota</taxon>
        <taxon>Pezizomycotina</taxon>
        <taxon>Sordariomycetes</taxon>
        <taxon>Sordariomycetidae</taxon>
        <taxon>Sordariales</taxon>
        <taxon>Sordariaceae</taxon>
        <taxon>Neurospora</taxon>
    </lineage>
</organism>
<evidence type="ECO:0000313" key="2">
    <source>
        <dbReference type="Proteomes" id="UP001451303"/>
    </source>
</evidence>